<gene>
    <name evidence="1" type="ORF">IWX46DRAFT_396376</name>
</gene>
<evidence type="ECO:0000313" key="2">
    <source>
        <dbReference type="Proteomes" id="UP001365128"/>
    </source>
</evidence>
<protein>
    <submittedName>
        <fullName evidence="1">Uncharacterized protein</fullName>
    </submittedName>
</protein>
<evidence type="ECO:0000313" key="1">
    <source>
        <dbReference type="EMBL" id="KAK7551696.1"/>
    </source>
</evidence>
<reference evidence="1 2" key="1">
    <citation type="submission" date="2024-04" db="EMBL/GenBank/DDBJ databases">
        <title>Phyllosticta paracitricarpa is synonymous to the EU quarantine fungus P. citricarpa based on phylogenomic analyses.</title>
        <authorList>
            <consortium name="Lawrence Berkeley National Laboratory"/>
            <person name="Van Ingen-Buijs V.A."/>
            <person name="Van Westerhoven A.C."/>
            <person name="Haridas S."/>
            <person name="Skiadas P."/>
            <person name="Martin F."/>
            <person name="Groenewald J.Z."/>
            <person name="Crous P.W."/>
            <person name="Seidl M.F."/>
        </authorList>
    </citation>
    <scope>NUCLEOTIDE SEQUENCE [LARGE SCALE GENOMIC DNA]</scope>
    <source>
        <strain evidence="1 2">CBS 122670</strain>
    </source>
</reference>
<keyword evidence="2" id="KW-1185">Reference proteome</keyword>
<comment type="caution">
    <text evidence="1">The sequence shown here is derived from an EMBL/GenBank/DDBJ whole genome shotgun (WGS) entry which is preliminary data.</text>
</comment>
<dbReference type="EMBL" id="JBBPDW010000006">
    <property type="protein sequence ID" value="KAK7551696.1"/>
    <property type="molecule type" value="Genomic_DNA"/>
</dbReference>
<name>A0ABR1MKG0_9PEZI</name>
<dbReference type="Proteomes" id="UP001365128">
    <property type="component" value="Unassembled WGS sequence"/>
</dbReference>
<sequence length="167" mass="18607">MGDALAATEALVLYTSVLPRWTGCLGDWELSSPCSIRYFFETRAGVKSIMCRKCKKPCRIDLQFLEEANFCGQAQLARPSKPLARQGIARRRDTKTPPLLQSFFSLGSKVFLRRNGRRCGPRLQKSAQVDDQCTVLRNTGATGTTLTKGIFRAILMDAGRAARFCPR</sequence>
<accession>A0ABR1MKG0</accession>
<organism evidence="1 2">
    <name type="scientific">Phyllosticta citricarpa</name>
    <dbReference type="NCBI Taxonomy" id="55181"/>
    <lineage>
        <taxon>Eukaryota</taxon>
        <taxon>Fungi</taxon>
        <taxon>Dikarya</taxon>
        <taxon>Ascomycota</taxon>
        <taxon>Pezizomycotina</taxon>
        <taxon>Dothideomycetes</taxon>
        <taxon>Dothideomycetes incertae sedis</taxon>
        <taxon>Botryosphaeriales</taxon>
        <taxon>Phyllostictaceae</taxon>
        <taxon>Phyllosticta</taxon>
    </lineage>
</organism>
<proteinExistence type="predicted"/>